<dbReference type="EMBL" id="CP094534">
    <property type="protein sequence ID" value="UOE33726.1"/>
    <property type="molecule type" value="Genomic_DNA"/>
</dbReference>
<keyword evidence="1" id="KW-1133">Transmembrane helix</keyword>
<feature type="transmembrane region" description="Helical" evidence="1">
    <location>
        <begin position="51"/>
        <end position="70"/>
    </location>
</feature>
<dbReference type="RefSeq" id="WP_243513832.1">
    <property type="nucleotide sequence ID" value="NZ_CP094534.1"/>
</dbReference>
<protein>
    <submittedName>
        <fullName evidence="2">Uncharacterized protein</fullName>
    </submittedName>
</protein>
<evidence type="ECO:0000313" key="3">
    <source>
        <dbReference type="Proteomes" id="UP000831390"/>
    </source>
</evidence>
<name>A0ABY4B3L0_9BACT</name>
<evidence type="ECO:0000313" key="2">
    <source>
        <dbReference type="EMBL" id="UOE33726.1"/>
    </source>
</evidence>
<feature type="transmembrane region" description="Helical" evidence="1">
    <location>
        <begin position="27"/>
        <end position="45"/>
    </location>
</feature>
<gene>
    <name evidence="2" type="ORF">MTP16_21710</name>
</gene>
<accession>A0ABY4B3L0</accession>
<dbReference type="Proteomes" id="UP000831390">
    <property type="component" value="Chromosome"/>
</dbReference>
<keyword evidence="1" id="KW-0812">Transmembrane</keyword>
<keyword evidence="3" id="KW-1185">Reference proteome</keyword>
<evidence type="ECO:0000256" key="1">
    <source>
        <dbReference type="SAM" id="Phobius"/>
    </source>
</evidence>
<keyword evidence="1" id="KW-0472">Membrane</keyword>
<reference evidence="2 3" key="1">
    <citation type="submission" date="2022-03" db="EMBL/GenBank/DDBJ databases">
        <title>Hymenobactersp. isolated from the air.</title>
        <authorList>
            <person name="Won M."/>
            <person name="Kwon S.-W."/>
        </authorList>
    </citation>
    <scope>NUCLEOTIDE SEQUENCE [LARGE SCALE GENOMIC DNA]</scope>
    <source>
        <strain evidence="2 3">KACC 22596</strain>
    </source>
</reference>
<proteinExistence type="predicted"/>
<sequence length="174" mass="19530">MATPTPAVEGRTTLYHRRHAKQQVGKSLGHVAPALVLFFGVVPILTGAEHFTLLGALEIAVGAAYLVLMVREMRHLRHNPFHREPMARPTRWCTALMAKSTASRLPTRTMAPRTATVCWRTPPGIWPLRQRQTKRLSQQLRLAIWGFTGNLCPALNLPNAPSQTRCFWPLRLVA</sequence>
<organism evidence="2 3">
    <name type="scientific">Hymenobacter monticola</name>
    <dbReference type="NCBI Taxonomy" id="1705399"/>
    <lineage>
        <taxon>Bacteria</taxon>
        <taxon>Pseudomonadati</taxon>
        <taxon>Bacteroidota</taxon>
        <taxon>Cytophagia</taxon>
        <taxon>Cytophagales</taxon>
        <taxon>Hymenobacteraceae</taxon>
        <taxon>Hymenobacter</taxon>
    </lineage>
</organism>